<gene>
    <name evidence="3" type="ORF">BARAN1_0079</name>
</gene>
<dbReference type="Proteomes" id="UP000249818">
    <property type="component" value="Chromosome BARAN1"/>
</dbReference>
<keyword evidence="2" id="KW-0732">Signal</keyword>
<feature type="signal peptide" evidence="2">
    <location>
        <begin position="1"/>
        <end position="18"/>
    </location>
</feature>
<keyword evidence="1" id="KW-0472">Membrane</keyword>
<accession>A0A2X3MJE4</accession>
<feature type="transmembrane region" description="Helical" evidence="1">
    <location>
        <begin position="141"/>
        <end position="165"/>
    </location>
</feature>
<sequence length="166" mass="16861">MKRSFVFALLCVVGFSLAPVWGAEGGQAGKLGVGGSFNLALGSPILDVFYEMPTGDNSAARFTLGVWAFAQGAMAFSVDASYLILPALDGFAPYFGGGVGGIAAMAGGIGGVAQINLSANGIAGVYFALSDTFGLYGQIRLIGIVSLANMQIAALLMPGVGLYVMF</sequence>
<proteinExistence type="predicted"/>
<keyword evidence="1" id="KW-0812">Transmembrane</keyword>
<keyword evidence="1" id="KW-1133">Transmembrane helix</keyword>
<dbReference type="AlphaFoldDB" id="A0A2X3MJE4"/>
<dbReference type="RefSeq" id="WP_122030376.1">
    <property type="nucleotide sequence ID" value="NZ_LS483254.1"/>
</dbReference>
<evidence type="ECO:0000256" key="2">
    <source>
        <dbReference type="SAM" id="SignalP"/>
    </source>
</evidence>
<evidence type="ECO:0000313" key="4">
    <source>
        <dbReference type="Proteomes" id="UP000249818"/>
    </source>
</evidence>
<protein>
    <submittedName>
        <fullName evidence="3">Uncharacterized protein</fullName>
    </submittedName>
</protein>
<name>A0A2X3MJE4_9BACT</name>
<organism evidence="3 4">
    <name type="scientific">Candidatus Bipolaricaulis anaerobius</name>
    <dbReference type="NCBI Taxonomy" id="2026885"/>
    <lineage>
        <taxon>Bacteria</taxon>
        <taxon>Candidatus Bipolaricaulota</taxon>
        <taxon>Candidatus Bipolaricaulia</taxon>
        <taxon>Candidatus Bipolaricaulales</taxon>
        <taxon>Candidatus Bipolaricaulaceae</taxon>
        <taxon>Candidatus Bipolaricaulis</taxon>
    </lineage>
</organism>
<dbReference type="KEGG" id="bana:BARAN1_0079"/>
<feature type="transmembrane region" description="Helical" evidence="1">
    <location>
        <begin position="62"/>
        <end position="85"/>
    </location>
</feature>
<evidence type="ECO:0000313" key="3">
    <source>
        <dbReference type="EMBL" id="SQD92104.1"/>
    </source>
</evidence>
<keyword evidence="4" id="KW-1185">Reference proteome</keyword>
<feature type="chain" id="PRO_5016036038" evidence="2">
    <location>
        <begin position="19"/>
        <end position="166"/>
    </location>
</feature>
<evidence type="ECO:0000256" key="1">
    <source>
        <dbReference type="SAM" id="Phobius"/>
    </source>
</evidence>
<dbReference type="EMBL" id="LS483254">
    <property type="protein sequence ID" value="SQD92104.1"/>
    <property type="molecule type" value="Genomic_DNA"/>
</dbReference>
<reference evidence="4" key="1">
    <citation type="submission" date="2018-05" db="EMBL/GenBank/DDBJ databases">
        <authorList>
            <person name="Hao L."/>
        </authorList>
    </citation>
    <scope>NUCLEOTIDE SEQUENCE [LARGE SCALE GENOMIC DNA]</scope>
</reference>